<reference evidence="1 2" key="1">
    <citation type="submission" date="2021-06" db="EMBL/GenBank/DDBJ databases">
        <authorList>
            <person name="Kallberg Y."/>
            <person name="Tangrot J."/>
            <person name="Rosling A."/>
        </authorList>
    </citation>
    <scope>NUCLEOTIDE SEQUENCE [LARGE SCALE GENOMIC DNA]</scope>
    <source>
        <strain evidence="1 2">120-4 pot B 10/14</strain>
    </source>
</reference>
<proteinExistence type="predicted"/>
<dbReference type="EMBL" id="CAJVQB010005776">
    <property type="protein sequence ID" value="CAG8669707.1"/>
    <property type="molecule type" value="Genomic_DNA"/>
</dbReference>
<name>A0ABN7UT24_GIGMA</name>
<accession>A0ABN7UT24</accession>
<gene>
    <name evidence="1" type="ORF">GMARGA_LOCUS10350</name>
</gene>
<evidence type="ECO:0000313" key="2">
    <source>
        <dbReference type="Proteomes" id="UP000789901"/>
    </source>
</evidence>
<comment type="caution">
    <text evidence="1">The sequence shown here is derived from an EMBL/GenBank/DDBJ whole genome shotgun (WGS) entry which is preliminary data.</text>
</comment>
<organism evidence="1 2">
    <name type="scientific">Gigaspora margarita</name>
    <dbReference type="NCBI Taxonomy" id="4874"/>
    <lineage>
        <taxon>Eukaryota</taxon>
        <taxon>Fungi</taxon>
        <taxon>Fungi incertae sedis</taxon>
        <taxon>Mucoromycota</taxon>
        <taxon>Glomeromycotina</taxon>
        <taxon>Glomeromycetes</taxon>
        <taxon>Diversisporales</taxon>
        <taxon>Gigasporaceae</taxon>
        <taxon>Gigaspora</taxon>
    </lineage>
</organism>
<evidence type="ECO:0000313" key="1">
    <source>
        <dbReference type="EMBL" id="CAG8669707.1"/>
    </source>
</evidence>
<dbReference type="Proteomes" id="UP000789901">
    <property type="component" value="Unassembled WGS sequence"/>
</dbReference>
<protein>
    <submittedName>
        <fullName evidence="1">40721_t:CDS:1</fullName>
    </submittedName>
</protein>
<keyword evidence="2" id="KW-1185">Reference proteome</keyword>
<sequence length="250" mass="28786">MKCVENVDVAEIVKAIGVVSNMIDEVTALGSYAKKNINENNNLNEKVENYSIMELANIKKEYIPVVSASANVINSNRTEGDIEKKSLMIESDLKVSEHDKAIIEKMYSEEFKGSCKINKLVEEVVKALMKDKGLNDKVEKKKTDINGHNIPVIKVKNDDLAIDDNNNSVDVQDKKMKYKYWHEFNFHNEKSWSNERLNCNEKLVRDDRVKGKGMELKIYDDFDEAVMKCMKNDHGDDKRKVNVIYEKTQE</sequence>